<evidence type="ECO:0000313" key="7">
    <source>
        <dbReference type="Proteomes" id="UP000054350"/>
    </source>
</evidence>
<dbReference type="OMA" id="TSAHECT"/>
<dbReference type="SMART" id="SM00360">
    <property type="entry name" value="RRM"/>
    <property type="match status" value="2"/>
</dbReference>
<gene>
    <name evidence="6" type="ORF">AMAG_02479</name>
</gene>
<dbReference type="InterPro" id="IPR000504">
    <property type="entry name" value="RRM_dom"/>
</dbReference>
<dbReference type="STRING" id="578462.A0A0L0S280"/>
<dbReference type="CDD" id="cd00590">
    <property type="entry name" value="RRM_SF"/>
    <property type="match status" value="1"/>
</dbReference>
<dbReference type="Pfam" id="PF00076">
    <property type="entry name" value="RRM_1"/>
    <property type="match status" value="2"/>
</dbReference>
<reference evidence="6 7" key="1">
    <citation type="submission" date="2009-11" db="EMBL/GenBank/DDBJ databases">
        <title>Annotation of Allomyces macrogynus ATCC 38327.</title>
        <authorList>
            <consortium name="The Broad Institute Genome Sequencing Platform"/>
            <person name="Russ C."/>
            <person name="Cuomo C."/>
            <person name="Burger G."/>
            <person name="Gray M.W."/>
            <person name="Holland P.W.H."/>
            <person name="King N."/>
            <person name="Lang F.B.F."/>
            <person name="Roger A.J."/>
            <person name="Ruiz-Trillo I."/>
            <person name="Young S.K."/>
            <person name="Zeng Q."/>
            <person name="Gargeya S."/>
            <person name="Fitzgerald M."/>
            <person name="Haas B."/>
            <person name="Abouelleil A."/>
            <person name="Alvarado L."/>
            <person name="Arachchi H.M."/>
            <person name="Berlin A."/>
            <person name="Chapman S.B."/>
            <person name="Gearin G."/>
            <person name="Goldberg J."/>
            <person name="Griggs A."/>
            <person name="Gujja S."/>
            <person name="Hansen M."/>
            <person name="Heiman D."/>
            <person name="Howarth C."/>
            <person name="Larimer J."/>
            <person name="Lui A."/>
            <person name="MacDonald P.J.P."/>
            <person name="McCowen C."/>
            <person name="Montmayeur A."/>
            <person name="Murphy C."/>
            <person name="Neiman D."/>
            <person name="Pearson M."/>
            <person name="Priest M."/>
            <person name="Roberts A."/>
            <person name="Saif S."/>
            <person name="Shea T."/>
            <person name="Sisk P."/>
            <person name="Stolte C."/>
            <person name="Sykes S."/>
            <person name="Wortman J."/>
            <person name="Nusbaum C."/>
            <person name="Birren B."/>
        </authorList>
    </citation>
    <scope>NUCLEOTIDE SEQUENCE [LARGE SCALE GENOMIC DNA]</scope>
    <source>
        <strain evidence="6 7">ATCC 38327</strain>
    </source>
</reference>
<evidence type="ECO:0000313" key="6">
    <source>
        <dbReference type="EMBL" id="KNE56697.1"/>
    </source>
</evidence>
<dbReference type="SUPFAM" id="SSF54928">
    <property type="entry name" value="RNA-binding domain, RBD"/>
    <property type="match status" value="1"/>
</dbReference>
<evidence type="ECO:0000256" key="4">
    <source>
        <dbReference type="SAM" id="MobiDB-lite"/>
    </source>
</evidence>
<dbReference type="eggNOG" id="KOG4676">
    <property type="taxonomic scope" value="Eukaryota"/>
</dbReference>
<keyword evidence="2 3" id="KW-0694">RNA-binding</keyword>
<organism evidence="6 7">
    <name type="scientific">Allomyces macrogynus (strain ATCC 38327)</name>
    <name type="common">Allomyces javanicus var. macrogynus</name>
    <dbReference type="NCBI Taxonomy" id="578462"/>
    <lineage>
        <taxon>Eukaryota</taxon>
        <taxon>Fungi</taxon>
        <taxon>Fungi incertae sedis</taxon>
        <taxon>Blastocladiomycota</taxon>
        <taxon>Blastocladiomycetes</taxon>
        <taxon>Blastocladiales</taxon>
        <taxon>Blastocladiaceae</taxon>
        <taxon>Allomyces</taxon>
    </lineage>
</organism>
<dbReference type="PROSITE" id="PS50102">
    <property type="entry name" value="RRM"/>
    <property type="match status" value="2"/>
</dbReference>
<dbReference type="Proteomes" id="UP000054350">
    <property type="component" value="Unassembled WGS sequence"/>
</dbReference>
<evidence type="ECO:0000256" key="2">
    <source>
        <dbReference type="ARBA" id="ARBA00022884"/>
    </source>
</evidence>
<proteinExistence type="predicted"/>
<dbReference type="Gene3D" id="3.30.70.330">
    <property type="match status" value="2"/>
</dbReference>
<evidence type="ECO:0000256" key="3">
    <source>
        <dbReference type="PROSITE-ProRule" id="PRU00176"/>
    </source>
</evidence>
<name>A0A0L0S280_ALLM3</name>
<feature type="region of interest" description="Disordered" evidence="4">
    <location>
        <begin position="162"/>
        <end position="261"/>
    </location>
</feature>
<feature type="domain" description="RRM" evidence="5">
    <location>
        <begin position="4"/>
        <end position="75"/>
    </location>
</feature>
<dbReference type="InterPro" id="IPR035979">
    <property type="entry name" value="RBD_domain_sf"/>
</dbReference>
<evidence type="ECO:0000256" key="1">
    <source>
        <dbReference type="ARBA" id="ARBA00022737"/>
    </source>
</evidence>
<dbReference type="GO" id="GO:0003723">
    <property type="term" value="F:RNA binding"/>
    <property type="evidence" value="ECO:0007669"/>
    <property type="project" value="UniProtKB-UniRule"/>
</dbReference>
<feature type="compositionally biased region" description="Basic and acidic residues" evidence="4">
    <location>
        <begin position="208"/>
        <end position="228"/>
    </location>
</feature>
<evidence type="ECO:0000259" key="5">
    <source>
        <dbReference type="PROSITE" id="PS50102"/>
    </source>
</evidence>
<dbReference type="AlphaFoldDB" id="A0A0L0S280"/>
<keyword evidence="7" id="KW-1185">Reference proteome</keyword>
<dbReference type="VEuPathDB" id="FungiDB:AMAG_02479"/>
<dbReference type="PANTHER" id="PTHR23236:SF119">
    <property type="entry name" value="NUCLEAR RNA-BINDING PROTEIN SART-3"/>
    <property type="match status" value="1"/>
</dbReference>
<keyword evidence="1" id="KW-0677">Repeat</keyword>
<dbReference type="OrthoDB" id="4726at2759"/>
<dbReference type="EMBL" id="GG745330">
    <property type="protein sequence ID" value="KNE56697.1"/>
    <property type="molecule type" value="Genomic_DNA"/>
</dbReference>
<dbReference type="PANTHER" id="PTHR23236">
    <property type="entry name" value="EUKARYOTIC TRANSLATION INITIATION FACTOR 4B/4H"/>
    <property type="match status" value="1"/>
</dbReference>
<feature type="compositionally biased region" description="Basic residues" evidence="4">
    <location>
        <begin position="195"/>
        <end position="207"/>
    </location>
</feature>
<protein>
    <recommendedName>
        <fullName evidence="5">RRM domain-containing protein</fullName>
    </recommendedName>
</protein>
<feature type="domain" description="RRM" evidence="5">
    <location>
        <begin position="87"/>
        <end position="165"/>
    </location>
</feature>
<dbReference type="InterPro" id="IPR012677">
    <property type="entry name" value="Nucleotide-bd_a/b_plait_sf"/>
</dbReference>
<sequence>MASAIVKVTNVSQFVEEDKLRKLFAHLGEIKSLALKTSAHECTIEYVKPSDALLALQLDGEPFYDRALAVESLPAPLDEDQLARIARTARIDNVPASVTLEQLRQVFAQADGVRRMRLGNGTDETTGLGYAYVEFTSPEFQKRALAKLDGMAVEGERLKLSPSRIAISKGKAPRPPTDEPKSIQSPRPRAPSHDRRTRSRSRSRSRGHVRDRLRSPDAPPRRDDDSRRSGATRRRSRSPRSPAGGYEDDREYERSKRSRKF</sequence>
<accession>A0A0L0S280</accession>
<reference evidence="7" key="2">
    <citation type="submission" date="2009-11" db="EMBL/GenBank/DDBJ databases">
        <title>The Genome Sequence of Allomyces macrogynus strain ATCC 38327.</title>
        <authorList>
            <consortium name="The Broad Institute Genome Sequencing Platform"/>
            <person name="Russ C."/>
            <person name="Cuomo C."/>
            <person name="Shea T."/>
            <person name="Young S.K."/>
            <person name="Zeng Q."/>
            <person name="Koehrsen M."/>
            <person name="Haas B."/>
            <person name="Borodovsky M."/>
            <person name="Guigo R."/>
            <person name="Alvarado L."/>
            <person name="Berlin A."/>
            <person name="Borenstein D."/>
            <person name="Chen Z."/>
            <person name="Engels R."/>
            <person name="Freedman E."/>
            <person name="Gellesch M."/>
            <person name="Goldberg J."/>
            <person name="Griggs A."/>
            <person name="Gujja S."/>
            <person name="Heiman D."/>
            <person name="Hepburn T."/>
            <person name="Howarth C."/>
            <person name="Jen D."/>
            <person name="Larson L."/>
            <person name="Lewis B."/>
            <person name="Mehta T."/>
            <person name="Park D."/>
            <person name="Pearson M."/>
            <person name="Roberts A."/>
            <person name="Saif S."/>
            <person name="Shenoy N."/>
            <person name="Sisk P."/>
            <person name="Stolte C."/>
            <person name="Sykes S."/>
            <person name="Walk T."/>
            <person name="White J."/>
            <person name="Yandava C."/>
            <person name="Burger G."/>
            <person name="Gray M.W."/>
            <person name="Holland P.W.H."/>
            <person name="King N."/>
            <person name="Lang F.B.F."/>
            <person name="Roger A.J."/>
            <person name="Ruiz-Trillo I."/>
            <person name="Lander E."/>
            <person name="Nusbaum C."/>
        </authorList>
    </citation>
    <scope>NUCLEOTIDE SEQUENCE [LARGE SCALE GENOMIC DNA]</scope>
    <source>
        <strain evidence="7">ATCC 38327</strain>
    </source>
</reference>